<feature type="transmembrane region" description="Helical" evidence="13">
    <location>
        <begin position="12"/>
        <end position="32"/>
    </location>
</feature>
<dbReference type="EMBL" id="FOZL01000001">
    <property type="protein sequence ID" value="SFS00994.1"/>
    <property type="molecule type" value="Genomic_DNA"/>
</dbReference>
<dbReference type="InterPro" id="IPR025201">
    <property type="entry name" value="KdpD_TM"/>
</dbReference>
<feature type="domain" description="Histidine kinase" evidence="14">
    <location>
        <begin position="248"/>
        <end position="461"/>
    </location>
</feature>
<evidence type="ECO:0000256" key="7">
    <source>
        <dbReference type="ARBA" id="ARBA00022741"/>
    </source>
</evidence>
<evidence type="ECO:0000256" key="4">
    <source>
        <dbReference type="ARBA" id="ARBA00022553"/>
    </source>
</evidence>
<sequence>MLSLIVSLYARLLHVNPTTVALTLLLYILLLASSWGLRYAVVLSFASAACFNYFFLPPLNTFTIAETQNWMALLAFLATALIGSNLSNRIKTAAAASDSRRRELELLYDFGQRLLSTESTGDLLKLIPQNIVSAFRTRSAALHLTAGDRIYLSDPKEVHVSTNQLRNAVYAGTAYETSAPQTALLSLSVGVRPIGSIAVEGNLPTQETLEAMSGLVAIAIESANAIEKLARADAAHESERLRSALLDSVTHDLRTPLTSIKASVTSLLSQSALSPEHRTELLTVIDEESDRLNHLIAQATEMSKLDAREVQLERAPHPISICIDTALKQVPLGNRRIEVHLADRLPEVLIDLELVVKVLVHLIENAAKYSPATEPIFITAEAEPGHLAVSIADRGDGIDPMEQLMIFDKFYRGQSQRYRVHGTGMGLAISKAIIEAHDGTIAVTSQPGHGSVFTITLPLAPRS</sequence>
<dbReference type="SMART" id="SM00388">
    <property type="entry name" value="HisKA"/>
    <property type="match status" value="1"/>
</dbReference>
<evidence type="ECO:0000259" key="14">
    <source>
        <dbReference type="PROSITE" id="PS50109"/>
    </source>
</evidence>
<protein>
    <recommendedName>
        <fullName evidence="3">histidine kinase</fullName>
        <ecNumber evidence="3">2.7.13.3</ecNumber>
    </recommendedName>
</protein>
<keyword evidence="12 13" id="KW-0472">Membrane</keyword>
<dbReference type="AlphaFoldDB" id="A0A1I6LC31"/>
<reference evidence="15 16" key="1">
    <citation type="submission" date="2016-10" db="EMBL/GenBank/DDBJ databases">
        <authorList>
            <person name="de Groot N.N."/>
        </authorList>
    </citation>
    <scope>NUCLEOTIDE SEQUENCE [LARGE SCALE GENOMIC DNA]</scope>
    <source>
        <strain evidence="15 16">DSM 21001</strain>
    </source>
</reference>
<keyword evidence="11" id="KW-0902">Two-component regulatory system</keyword>
<dbReference type="InterPro" id="IPR004358">
    <property type="entry name" value="Sig_transdc_His_kin-like_C"/>
</dbReference>
<dbReference type="InterPro" id="IPR003594">
    <property type="entry name" value="HATPase_dom"/>
</dbReference>
<dbReference type="PANTHER" id="PTHR45569">
    <property type="entry name" value="SENSOR PROTEIN KDPD"/>
    <property type="match status" value="1"/>
</dbReference>
<dbReference type="Proteomes" id="UP000199024">
    <property type="component" value="Unassembled WGS sequence"/>
</dbReference>
<keyword evidence="6 13" id="KW-0812">Transmembrane</keyword>
<dbReference type="Pfam" id="PF00512">
    <property type="entry name" value="HisKA"/>
    <property type="match status" value="1"/>
</dbReference>
<evidence type="ECO:0000256" key="5">
    <source>
        <dbReference type="ARBA" id="ARBA00022679"/>
    </source>
</evidence>
<dbReference type="Pfam" id="PF02518">
    <property type="entry name" value="HATPase_c"/>
    <property type="match status" value="1"/>
</dbReference>
<comment type="subcellular location">
    <subcellularLocation>
        <location evidence="2">Membrane</location>
        <topology evidence="2">Multi-pass membrane protein</topology>
    </subcellularLocation>
</comment>
<evidence type="ECO:0000256" key="2">
    <source>
        <dbReference type="ARBA" id="ARBA00004141"/>
    </source>
</evidence>
<dbReference type="PROSITE" id="PS50109">
    <property type="entry name" value="HIS_KIN"/>
    <property type="match status" value="1"/>
</dbReference>
<dbReference type="SUPFAM" id="SSF55874">
    <property type="entry name" value="ATPase domain of HSP90 chaperone/DNA topoisomerase II/histidine kinase"/>
    <property type="match status" value="1"/>
</dbReference>
<dbReference type="Gene3D" id="3.30.450.40">
    <property type="match status" value="1"/>
</dbReference>
<keyword evidence="4" id="KW-0597">Phosphoprotein</keyword>
<keyword evidence="16" id="KW-1185">Reference proteome</keyword>
<organism evidence="15 16">
    <name type="scientific">Granulicella pectinivorans</name>
    <dbReference type="NCBI Taxonomy" id="474950"/>
    <lineage>
        <taxon>Bacteria</taxon>
        <taxon>Pseudomonadati</taxon>
        <taxon>Acidobacteriota</taxon>
        <taxon>Terriglobia</taxon>
        <taxon>Terriglobales</taxon>
        <taxon>Acidobacteriaceae</taxon>
        <taxon>Granulicella</taxon>
    </lineage>
</organism>
<proteinExistence type="predicted"/>
<evidence type="ECO:0000256" key="13">
    <source>
        <dbReference type="SAM" id="Phobius"/>
    </source>
</evidence>
<dbReference type="InterPro" id="IPR003661">
    <property type="entry name" value="HisK_dim/P_dom"/>
</dbReference>
<evidence type="ECO:0000256" key="9">
    <source>
        <dbReference type="ARBA" id="ARBA00022840"/>
    </source>
</evidence>
<dbReference type="STRING" id="474950.SAMN05421771_0534"/>
<feature type="transmembrane region" description="Helical" evidence="13">
    <location>
        <begin position="39"/>
        <end position="56"/>
    </location>
</feature>
<evidence type="ECO:0000313" key="16">
    <source>
        <dbReference type="Proteomes" id="UP000199024"/>
    </source>
</evidence>
<dbReference type="GO" id="GO:0005524">
    <property type="term" value="F:ATP binding"/>
    <property type="evidence" value="ECO:0007669"/>
    <property type="project" value="UniProtKB-KW"/>
</dbReference>
<dbReference type="InterPro" id="IPR029016">
    <property type="entry name" value="GAF-like_dom_sf"/>
</dbReference>
<dbReference type="CDD" id="cd00082">
    <property type="entry name" value="HisKA"/>
    <property type="match status" value="1"/>
</dbReference>
<dbReference type="SUPFAM" id="SSF47384">
    <property type="entry name" value="Homodimeric domain of signal transducing histidine kinase"/>
    <property type="match status" value="1"/>
</dbReference>
<dbReference type="Pfam" id="PF13493">
    <property type="entry name" value="DUF4118"/>
    <property type="match status" value="1"/>
</dbReference>
<evidence type="ECO:0000256" key="12">
    <source>
        <dbReference type="ARBA" id="ARBA00023136"/>
    </source>
</evidence>
<evidence type="ECO:0000256" key="3">
    <source>
        <dbReference type="ARBA" id="ARBA00012438"/>
    </source>
</evidence>
<dbReference type="InterPro" id="IPR036097">
    <property type="entry name" value="HisK_dim/P_sf"/>
</dbReference>
<dbReference type="FunFam" id="3.30.565.10:FF:000006">
    <property type="entry name" value="Sensor histidine kinase WalK"/>
    <property type="match status" value="1"/>
</dbReference>
<evidence type="ECO:0000256" key="11">
    <source>
        <dbReference type="ARBA" id="ARBA00023012"/>
    </source>
</evidence>
<evidence type="ECO:0000256" key="10">
    <source>
        <dbReference type="ARBA" id="ARBA00022989"/>
    </source>
</evidence>
<comment type="catalytic activity">
    <reaction evidence="1">
        <text>ATP + protein L-histidine = ADP + protein N-phospho-L-histidine.</text>
        <dbReference type="EC" id="2.7.13.3"/>
    </reaction>
</comment>
<dbReference type="SMART" id="SM00387">
    <property type="entry name" value="HATPase_c"/>
    <property type="match status" value="1"/>
</dbReference>
<dbReference type="InterPro" id="IPR036890">
    <property type="entry name" value="HATPase_C_sf"/>
</dbReference>
<evidence type="ECO:0000256" key="1">
    <source>
        <dbReference type="ARBA" id="ARBA00000085"/>
    </source>
</evidence>
<dbReference type="InterPro" id="IPR038318">
    <property type="entry name" value="KdpD_sf"/>
</dbReference>
<dbReference type="GO" id="GO:0005886">
    <property type="term" value="C:plasma membrane"/>
    <property type="evidence" value="ECO:0007669"/>
    <property type="project" value="TreeGrafter"/>
</dbReference>
<keyword evidence="5" id="KW-0808">Transferase</keyword>
<dbReference type="PANTHER" id="PTHR45569:SF1">
    <property type="entry name" value="SENSOR PROTEIN KDPD"/>
    <property type="match status" value="1"/>
</dbReference>
<gene>
    <name evidence="15" type="ORF">SAMN05421771_0534</name>
</gene>
<dbReference type="Gene3D" id="1.20.120.620">
    <property type="entry name" value="Backbone structure of the membrane domain of e. Coli histidine kinase receptor kdpd"/>
    <property type="match status" value="1"/>
</dbReference>
<keyword evidence="10 13" id="KW-1133">Transmembrane helix</keyword>
<dbReference type="Gene3D" id="3.30.565.10">
    <property type="entry name" value="Histidine kinase-like ATPase, C-terminal domain"/>
    <property type="match status" value="1"/>
</dbReference>
<accession>A0A1I6LC31</accession>
<dbReference type="Gene3D" id="1.10.287.130">
    <property type="match status" value="1"/>
</dbReference>
<dbReference type="EC" id="2.7.13.3" evidence="3"/>
<dbReference type="GO" id="GO:0000155">
    <property type="term" value="F:phosphorelay sensor kinase activity"/>
    <property type="evidence" value="ECO:0007669"/>
    <property type="project" value="InterPro"/>
</dbReference>
<dbReference type="SUPFAM" id="SSF55781">
    <property type="entry name" value="GAF domain-like"/>
    <property type="match status" value="1"/>
</dbReference>
<keyword evidence="8 15" id="KW-0418">Kinase</keyword>
<evidence type="ECO:0000256" key="6">
    <source>
        <dbReference type="ARBA" id="ARBA00022692"/>
    </source>
</evidence>
<dbReference type="InterPro" id="IPR005467">
    <property type="entry name" value="His_kinase_dom"/>
</dbReference>
<name>A0A1I6LC31_9BACT</name>
<keyword evidence="9" id="KW-0067">ATP-binding</keyword>
<dbReference type="InterPro" id="IPR052023">
    <property type="entry name" value="Histidine_kinase_KdpD"/>
</dbReference>
<evidence type="ECO:0000313" key="15">
    <source>
        <dbReference type="EMBL" id="SFS00994.1"/>
    </source>
</evidence>
<evidence type="ECO:0000256" key="8">
    <source>
        <dbReference type="ARBA" id="ARBA00022777"/>
    </source>
</evidence>
<dbReference type="PRINTS" id="PR00344">
    <property type="entry name" value="BCTRLSENSOR"/>
</dbReference>
<keyword evidence="7" id="KW-0547">Nucleotide-binding</keyword>